<gene>
    <name evidence="1" type="ORF">LCGC14_1911490</name>
</gene>
<evidence type="ECO:0000313" key="1">
    <source>
        <dbReference type="EMBL" id="KKL89759.1"/>
    </source>
</evidence>
<dbReference type="NCBIfam" id="NF007714">
    <property type="entry name" value="PRK10410.1-2"/>
    <property type="match status" value="1"/>
</dbReference>
<sequence>MSSSKTRLERENKTIKTMIKLHCKKFHTPEVEFCQDCAELFDYTEKRLKYCRFGEEKPICENCPIHCYKSDMREKIRKIMRYSGPRMIYTHPIMGFRHLFKKLKKFEYSTP</sequence>
<accession>A0A0F9FTH6</accession>
<reference evidence="1" key="1">
    <citation type="journal article" date="2015" name="Nature">
        <title>Complex archaea that bridge the gap between prokaryotes and eukaryotes.</title>
        <authorList>
            <person name="Spang A."/>
            <person name="Saw J.H."/>
            <person name="Jorgensen S.L."/>
            <person name="Zaremba-Niedzwiedzka K."/>
            <person name="Martijn J."/>
            <person name="Lind A.E."/>
            <person name="van Eijk R."/>
            <person name="Schleper C."/>
            <person name="Guy L."/>
            <person name="Ettema T.J."/>
        </authorList>
    </citation>
    <scope>NUCLEOTIDE SEQUENCE</scope>
</reference>
<name>A0A0F9FTH6_9ZZZZ</name>
<comment type="caution">
    <text evidence="1">The sequence shown here is derived from an EMBL/GenBank/DDBJ whole genome shotgun (WGS) entry which is preliminary data.</text>
</comment>
<protein>
    <recommendedName>
        <fullName evidence="2">Nitrous oxide-stimulated promoter family protein</fullName>
    </recommendedName>
</protein>
<dbReference type="AlphaFoldDB" id="A0A0F9FTH6"/>
<proteinExistence type="predicted"/>
<organism evidence="1">
    <name type="scientific">marine sediment metagenome</name>
    <dbReference type="NCBI Taxonomy" id="412755"/>
    <lineage>
        <taxon>unclassified sequences</taxon>
        <taxon>metagenomes</taxon>
        <taxon>ecological metagenomes</taxon>
    </lineage>
</organism>
<dbReference type="InterPro" id="IPR020483">
    <property type="entry name" value="Uncharacterised_YgbA"/>
</dbReference>
<evidence type="ECO:0008006" key="2">
    <source>
        <dbReference type="Google" id="ProtNLM"/>
    </source>
</evidence>
<dbReference type="Pfam" id="PF11756">
    <property type="entry name" value="YgbA_NO"/>
    <property type="match status" value="1"/>
</dbReference>
<dbReference type="EMBL" id="LAZR01020197">
    <property type="protein sequence ID" value="KKL89759.1"/>
    <property type="molecule type" value="Genomic_DNA"/>
</dbReference>